<proteinExistence type="predicted"/>
<reference evidence="2" key="1">
    <citation type="journal article" date="2016" name="J. Invertebr. Pathol.">
        <title>An alphabaculovirus isolated from dead Lymantria dispar larvae shows high genetic similarity to baculovirus previously isolated from Lymantria monacha - An example of adaptation to a new host.</title>
        <authorList>
            <person name="Rabalski L."/>
            <person name="Krejmer-Rabalska M."/>
            <person name="Skrzecz I."/>
            <person name="Wasag B."/>
            <person name="Szewczyk B."/>
        </authorList>
    </citation>
    <scope>NUCLEOTIDE SEQUENCE</scope>
    <source>
        <strain evidence="2">BNP</strain>
    </source>
</reference>
<accession>A0A1B1MQZ8</accession>
<evidence type="ECO:0000256" key="1">
    <source>
        <dbReference type="SAM" id="MobiDB-lite"/>
    </source>
</evidence>
<name>A0A1B1MQZ8_NPVLD</name>
<evidence type="ECO:0000313" key="2">
    <source>
        <dbReference type="EMBL" id="ANS71006.1"/>
    </source>
</evidence>
<feature type="region of interest" description="Disordered" evidence="1">
    <location>
        <begin position="18"/>
        <end position="37"/>
    </location>
</feature>
<feature type="region of interest" description="Disordered" evidence="1">
    <location>
        <begin position="85"/>
        <end position="132"/>
    </location>
</feature>
<organismHost>
    <name type="scientific">Lepidoptera</name>
    <name type="common">moths &amp; butterflies</name>
    <dbReference type="NCBI Taxonomy" id="7088"/>
</organismHost>
<dbReference type="EMBL" id="KU377538">
    <property type="protein sequence ID" value="ANS71006.1"/>
    <property type="molecule type" value="Genomic_DNA"/>
</dbReference>
<protein>
    <submittedName>
        <fullName evidence="2">38.7 kDa protein</fullName>
    </submittedName>
</protein>
<organism evidence="2">
    <name type="scientific">Lymantria dispar multicapsid nuclear polyhedrosis virus</name>
    <name type="common">LdMNPV</name>
    <dbReference type="NCBI Taxonomy" id="10449"/>
    <lineage>
        <taxon>Viruses</taxon>
        <taxon>Viruses incertae sedis</taxon>
        <taxon>Naldaviricetes</taxon>
        <taxon>Lefavirales</taxon>
        <taxon>Baculoviridae</taxon>
        <taxon>Alphabaculovirus</taxon>
        <taxon>Alphabaculovirus lydisparis</taxon>
    </lineage>
</organism>
<sequence>MWQRFWTLMKNQWNYIKETDNDDDDDNDVDTDAGTPDHYNYYKKAVRPDCDADDREATIAISVQNLDNSVKEIKLKVDEIDRRMAEMKRPRRSTSLSSLSSSSRSSFLNENHPDDRRPRPRRDKTRSVVRLPKDPTKHPWFVVFAKESADATDVVFATGRARKRTRSSDSMDLVYRGVHPNPRLAVHCIAEDWLEQGFKYSKRPRRSVYRVESSLQNVKQIIYDNV</sequence>
<feature type="compositionally biased region" description="Acidic residues" evidence="1">
    <location>
        <begin position="20"/>
        <end position="31"/>
    </location>
</feature>
<feature type="compositionally biased region" description="Low complexity" evidence="1">
    <location>
        <begin position="93"/>
        <end position="106"/>
    </location>
</feature>